<dbReference type="SUPFAM" id="SSF51730">
    <property type="entry name" value="FAD-linked oxidoreductase"/>
    <property type="match status" value="1"/>
</dbReference>
<dbReference type="PANTHER" id="PTHR11103">
    <property type="entry name" value="SLR1189 PROTEIN"/>
    <property type="match status" value="1"/>
</dbReference>
<dbReference type="Pfam" id="PF02219">
    <property type="entry name" value="MTHFR"/>
    <property type="match status" value="1"/>
</dbReference>
<keyword evidence="3 8" id="KW-0489">Methyltransferase</keyword>
<feature type="binding site" evidence="8">
    <location>
        <position position="266"/>
    </location>
    <ligand>
        <name>Zn(2+)</name>
        <dbReference type="ChEBI" id="CHEBI:29105"/>
    </ligand>
</feature>
<dbReference type="PANTHER" id="PTHR11103:SF18">
    <property type="entry name" value="SLR1189 PROTEIN"/>
    <property type="match status" value="1"/>
</dbReference>
<evidence type="ECO:0000256" key="5">
    <source>
        <dbReference type="ARBA" id="ARBA00022679"/>
    </source>
</evidence>
<accession>A0ABU0CUF7</accession>
<evidence type="ECO:0000313" key="11">
    <source>
        <dbReference type="Proteomes" id="UP001232445"/>
    </source>
</evidence>
<name>A0ABU0CUF7_9BACI</name>
<evidence type="ECO:0000256" key="7">
    <source>
        <dbReference type="ARBA" id="ARBA00023002"/>
    </source>
</evidence>
<dbReference type="Gene3D" id="3.20.20.220">
    <property type="match status" value="1"/>
</dbReference>
<keyword evidence="8" id="KW-0862">Zinc</keyword>
<evidence type="ECO:0000313" key="10">
    <source>
        <dbReference type="EMBL" id="MDQ0339980.1"/>
    </source>
</evidence>
<keyword evidence="4" id="KW-0285">Flavoprotein</keyword>
<evidence type="ECO:0000256" key="4">
    <source>
        <dbReference type="ARBA" id="ARBA00022630"/>
    </source>
</evidence>
<dbReference type="EC" id="2.1.1.10" evidence="10"/>
<proteinExistence type="predicted"/>
<organism evidence="10 11">
    <name type="scientific">Caldalkalibacillus uzonensis</name>
    <dbReference type="NCBI Taxonomy" id="353224"/>
    <lineage>
        <taxon>Bacteria</taxon>
        <taxon>Bacillati</taxon>
        <taxon>Bacillota</taxon>
        <taxon>Bacilli</taxon>
        <taxon>Bacillales</taxon>
        <taxon>Bacillaceae</taxon>
        <taxon>Caldalkalibacillus</taxon>
    </lineage>
</organism>
<evidence type="ECO:0000256" key="2">
    <source>
        <dbReference type="ARBA" id="ARBA00004777"/>
    </source>
</evidence>
<dbReference type="PROSITE" id="PS50970">
    <property type="entry name" value="HCY"/>
    <property type="match status" value="1"/>
</dbReference>
<evidence type="ECO:0000256" key="8">
    <source>
        <dbReference type="PROSITE-ProRule" id="PRU00333"/>
    </source>
</evidence>
<gene>
    <name evidence="10" type="ORF">J2S00_002775</name>
</gene>
<reference evidence="10 11" key="1">
    <citation type="submission" date="2023-07" db="EMBL/GenBank/DDBJ databases">
        <title>Genomic Encyclopedia of Type Strains, Phase IV (KMG-IV): sequencing the most valuable type-strain genomes for metagenomic binning, comparative biology and taxonomic classification.</title>
        <authorList>
            <person name="Goeker M."/>
        </authorList>
    </citation>
    <scope>NUCLEOTIDE SEQUENCE [LARGE SCALE GENOMIC DNA]</scope>
    <source>
        <strain evidence="10 11">DSM 17740</strain>
    </source>
</reference>
<feature type="binding site" evidence="8">
    <location>
        <position position="201"/>
    </location>
    <ligand>
        <name>Zn(2+)</name>
        <dbReference type="ChEBI" id="CHEBI:29105"/>
    </ligand>
</feature>
<sequence>MALLDDLKDGLLIADGAMGTLLYSYGVGHCYEELNISQPEQIQNIHQAYLEAGAQVLQTNTYAANYTKLSRYGLEDAVKSINLHAVRLAKETAQDRAYVLGTIGGIRGAGKKAITLEEIKRSFREQLYWLLHEKVDGLLLETYYDLEELKTVLQIARQETTLPIIAQVSLHEVGVLQGGLSLSEALNQLEELGADIVGANCRLGPHHMLRSLENIPLPKQAYLSAYPNASLPDYIDGRFIYQSEPDYFAQQARALVEQGVRLIGGCCGTTPAHIKAMAETLKNVKPITEKEVQPKPIEIEAHSVSQGGQEQLQHVVRRRKSIIVELDPPKHLNIDCFLEGAQALKEAGIDALTMADNSLASPRISNMAMAALIRQHFDLLPLVHITCRDRNLIGLQSHLLGLHCLGMHHVLAVTGDPTKIGDFPGATSVYDLSSFELIQLIKQMNKGLSFSGKPLKQQTTFSVAAAFNPNVRHLERAVSRLEKKIEAGADYFISQPVYDHEHMHKIREATKHLPVPIYIGIMPLTSSRNAEFLHHEVPGIKLTDEIRQRMASVAHDPHLSQQEGISIAKSLIDTAYNLFNGIYIITPFMRYEMSVELVTYIHAKQHTEQERELHHGKHIV</sequence>
<keyword evidence="11" id="KW-1185">Reference proteome</keyword>
<dbReference type="RefSeq" id="WP_307340798.1">
    <property type="nucleotide sequence ID" value="NZ_JAUSUQ010000010.1"/>
</dbReference>
<comment type="cofactor">
    <cofactor evidence="8">
        <name>Zn(2+)</name>
        <dbReference type="ChEBI" id="CHEBI:29105"/>
    </cofactor>
</comment>
<dbReference type="InterPro" id="IPR003726">
    <property type="entry name" value="HCY_dom"/>
</dbReference>
<keyword evidence="6" id="KW-0274">FAD</keyword>
<feature type="binding site" evidence="8">
    <location>
        <position position="267"/>
    </location>
    <ligand>
        <name>Zn(2+)</name>
        <dbReference type="ChEBI" id="CHEBI:29105"/>
    </ligand>
</feature>
<dbReference type="Proteomes" id="UP001232445">
    <property type="component" value="Unassembled WGS sequence"/>
</dbReference>
<dbReference type="Gene3D" id="3.20.20.330">
    <property type="entry name" value="Homocysteine-binding-like domain"/>
    <property type="match status" value="1"/>
</dbReference>
<dbReference type="CDD" id="cd00537">
    <property type="entry name" value="MTHFR"/>
    <property type="match status" value="1"/>
</dbReference>
<dbReference type="GO" id="GO:0032259">
    <property type="term" value="P:methylation"/>
    <property type="evidence" value="ECO:0007669"/>
    <property type="project" value="UniProtKB-KW"/>
</dbReference>
<evidence type="ECO:0000256" key="1">
    <source>
        <dbReference type="ARBA" id="ARBA00001974"/>
    </source>
</evidence>
<comment type="cofactor">
    <cofactor evidence="1">
        <name>FAD</name>
        <dbReference type="ChEBI" id="CHEBI:57692"/>
    </cofactor>
</comment>
<comment type="pathway">
    <text evidence="2">One-carbon metabolism; tetrahydrofolate interconversion.</text>
</comment>
<dbReference type="NCBIfam" id="NF006396">
    <property type="entry name" value="PRK08645.1"/>
    <property type="match status" value="1"/>
</dbReference>
<dbReference type="Pfam" id="PF02574">
    <property type="entry name" value="S-methyl_trans"/>
    <property type="match status" value="1"/>
</dbReference>
<dbReference type="SUPFAM" id="SSF82282">
    <property type="entry name" value="Homocysteine S-methyltransferase"/>
    <property type="match status" value="1"/>
</dbReference>
<dbReference type="InterPro" id="IPR029041">
    <property type="entry name" value="FAD-linked_oxidoreductase-like"/>
</dbReference>
<evidence type="ECO:0000256" key="6">
    <source>
        <dbReference type="ARBA" id="ARBA00022827"/>
    </source>
</evidence>
<dbReference type="EMBL" id="JAUSUQ010000010">
    <property type="protein sequence ID" value="MDQ0339980.1"/>
    <property type="molecule type" value="Genomic_DNA"/>
</dbReference>
<dbReference type="GO" id="GO:0008168">
    <property type="term" value="F:methyltransferase activity"/>
    <property type="evidence" value="ECO:0007669"/>
    <property type="project" value="UniProtKB-KW"/>
</dbReference>
<comment type="caution">
    <text evidence="10">The sequence shown here is derived from an EMBL/GenBank/DDBJ whole genome shotgun (WGS) entry which is preliminary data.</text>
</comment>
<evidence type="ECO:0000259" key="9">
    <source>
        <dbReference type="PROSITE" id="PS50970"/>
    </source>
</evidence>
<dbReference type="InterPro" id="IPR036589">
    <property type="entry name" value="HCY_dom_sf"/>
</dbReference>
<evidence type="ECO:0000256" key="3">
    <source>
        <dbReference type="ARBA" id="ARBA00022603"/>
    </source>
</evidence>
<keyword evidence="5 8" id="KW-0808">Transferase</keyword>
<dbReference type="InterPro" id="IPR003171">
    <property type="entry name" value="Mehydrof_redctse-like"/>
</dbReference>
<keyword evidence="8" id="KW-0479">Metal-binding</keyword>
<protein>
    <submittedName>
        <fullName evidence="10">Homocysteine S-methyltransferase</fullName>
        <ecNumber evidence="10">2.1.1.10</ecNumber>
    </submittedName>
</protein>
<keyword evidence="7" id="KW-0560">Oxidoreductase</keyword>
<feature type="domain" description="Hcy-binding" evidence="9">
    <location>
        <begin position="1"/>
        <end position="281"/>
    </location>
</feature>